<name>A0A0R1RV29_9LACO</name>
<dbReference type="PIRSF" id="PIRSF034852">
    <property type="entry name" value="UCP034852"/>
    <property type="match status" value="1"/>
</dbReference>
<comment type="caution">
    <text evidence="2">The sequence shown here is derived from an EMBL/GenBank/DDBJ whole genome shotgun (WGS) entry which is preliminary data.</text>
</comment>
<evidence type="ECO:0000256" key="1">
    <source>
        <dbReference type="ARBA" id="ARBA00006718"/>
    </source>
</evidence>
<reference evidence="2 3" key="1">
    <citation type="journal article" date="2015" name="Genome Announc.">
        <title>Expanding the biotechnology potential of lactobacilli through comparative genomics of 213 strains and associated genera.</title>
        <authorList>
            <person name="Sun Z."/>
            <person name="Harris H.M."/>
            <person name="McCann A."/>
            <person name="Guo C."/>
            <person name="Argimon S."/>
            <person name="Zhang W."/>
            <person name="Yang X."/>
            <person name="Jeffery I.B."/>
            <person name="Cooney J.C."/>
            <person name="Kagawa T.F."/>
            <person name="Liu W."/>
            <person name="Song Y."/>
            <person name="Salvetti E."/>
            <person name="Wrobel A."/>
            <person name="Rasinkangas P."/>
            <person name="Parkhill J."/>
            <person name="Rea M.C."/>
            <person name="O'Sullivan O."/>
            <person name="Ritari J."/>
            <person name="Douillard F.P."/>
            <person name="Paul Ross R."/>
            <person name="Yang R."/>
            <person name="Briner A.E."/>
            <person name="Felis G.E."/>
            <person name="de Vos W.M."/>
            <person name="Barrangou R."/>
            <person name="Klaenhammer T.R."/>
            <person name="Caufield P.W."/>
            <person name="Cui Y."/>
            <person name="Zhang H."/>
            <person name="O'Toole P.W."/>
        </authorList>
    </citation>
    <scope>NUCLEOTIDE SEQUENCE [LARGE SCALE GENOMIC DNA]</scope>
    <source>
        <strain evidence="2 3">DSM 14340</strain>
    </source>
</reference>
<dbReference type="InterPro" id="IPR035903">
    <property type="entry name" value="HesB-like_dom_sf"/>
</dbReference>
<dbReference type="RefSeq" id="WP_025083615.1">
    <property type="nucleotide sequence ID" value="NZ_AZEX01000032.1"/>
</dbReference>
<organism evidence="2 3">
    <name type="scientific">Latilactobacillus fuchuensis DSM 14340 = JCM 11249</name>
    <dbReference type="NCBI Taxonomy" id="1423747"/>
    <lineage>
        <taxon>Bacteria</taxon>
        <taxon>Bacillati</taxon>
        <taxon>Bacillota</taxon>
        <taxon>Bacilli</taxon>
        <taxon>Lactobacillales</taxon>
        <taxon>Lactobacillaceae</taxon>
        <taxon>Latilactobacillus</taxon>
    </lineage>
</organism>
<protein>
    <submittedName>
        <fullName evidence="2">Uncharacterized protein</fullName>
    </submittedName>
</protein>
<dbReference type="InterPro" id="IPR008326">
    <property type="entry name" value="PdhI-like"/>
</dbReference>
<dbReference type="eggNOG" id="COG4841">
    <property type="taxonomic scope" value="Bacteria"/>
</dbReference>
<gene>
    <name evidence="2" type="ORF">FC69_GL001126</name>
</gene>
<dbReference type="Proteomes" id="UP000051264">
    <property type="component" value="Unassembled WGS sequence"/>
</dbReference>
<evidence type="ECO:0000313" key="3">
    <source>
        <dbReference type="Proteomes" id="UP000051264"/>
    </source>
</evidence>
<dbReference type="EMBL" id="AZEX01000032">
    <property type="protein sequence ID" value="KRL60886.1"/>
    <property type="molecule type" value="Genomic_DNA"/>
</dbReference>
<dbReference type="AlphaFoldDB" id="A0A0R1RV29"/>
<dbReference type="SUPFAM" id="SSF89360">
    <property type="entry name" value="HesB-like domain"/>
    <property type="match status" value="1"/>
</dbReference>
<dbReference type="OrthoDB" id="1645729at2"/>
<accession>A0A0R1RV29</accession>
<sequence length="99" mass="11003">MQITITPAASHWFQSELGLKSGDSVRFFGKVYGQTAVHDGFSLGVERAEVQAPITTVTVDGITYFVGETDDWFFAGYDLHVAYNETLDEPAYQFEAQKS</sequence>
<comment type="similarity">
    <text evidence="1">Belongs to the HesB/IscA family.</text>
</comment>
<dbReference type="PATRIC" id="fig|1423747.3.peg.1150"/>
<proteinExistence type="inferred from homology"/>
<dbReference type="STRING" id="1423747.FC69_GL001126"/>
<evidence type="ECO:0000313" key="2">
    <source>
        <dbReference type="EMBL" id="KRL60886.1"/>
    </source>
</evidence>